<evidence type="ECO:0000256" key="2">
    <source>
        <dbReference type="SAM" id="Phobius"/>
    </source>
</evidence>
<keyword evidence="6" id="KW-1185">Reference proteome</keyword>
<reference evidence="5 6" key="1">
    <citation type="submission" date="2017-04" db="EMBL/GenBank/DDBJ databases">
        <title>Draft genome sequence of Tuber borchii Vittad., a whitish edible truffle.</title>
        <authorList>
            <consortium name="DOE Joint Genome Institute"/>
            <person name="Murat C."/>
            <person name="Kuo A."/>
            <person name="Barry K.W."/>
            <person name="Clum A."/>
            <person name="Dockter R.B."/>
            <person name="Fauchery L."/>
            <person name="Iotti M."/>
            <person name="Kohler A."/>
            <person name="Labutti K."/>
            <person name="Lindquist E.A."/>
            <person name="Lipzen A."/>
            <person name="Ohm R.A."/>
            <person name="Wang M."/>
            <person name="Grigoriev I.V."/>
            <person name="Zambonelli A."/>
            <person name="Martin F.M."/>
        </authorList>
    </citation>
    <scope>NUCLEOTIDE SEQUENCE [LARGE SCALE GENOMIC DNA]</scope>
    <source>
        <strain evidence="5 6">Tbo3840</strain>
    </source>
</reference>
<dbReference type="Pfam" id="PF22807">
    <property type="entry name" value="TrAA12"/>
    <property type="match status" value="1"/>
</dbReference>
<dbReference type="InterPro" id="IPR054539">
    <property type="entry name" value="Beta-prop_PDH"/>
</dbReference>
<gene>
    <name evidence="5" type="ORF">B9Z19DRAFT_1120847</name>
</gene>
<dbReference type="Proteomes" id="UP000244722">
    <property type="component" value="Unassembled WGS sequence"/>
</dbReference>
<feature type="signal peptide" evidence="3">
    <location>
        <begin position="1"/>
        <end position="19"/>
    </location>
</feature>
<dbReference type="SUPFAM" id="SSF50952">
    <property type="entry name" value="Soluble quinoprotein glucose dehydrogenase"/>
    <property type="match status" value="1"/>
</dbReference>
<evidence type="ECO:0000256" key="3">
    <source>
        <dbReference type="SAM" id="SignalP"/>
    </source>
</evidence>
<organism evidence="5 6">
    <name type="scientific">Tuber borchii</name>
    <name type="common">White truffle</name>
    <dbReference type="NCBI Taxonomy" id="42251"/>
    <lineage>
        <taxon>Eukaryota</taxon>
        <taxon>Fungi</taxon>
        <taxon>Dikarya</taxon>
        <taxon>Ascomycota</taxon>
        <taxon>Pezizomycotina</taxon>
        <taxon>Pezizomycetes</taxon>
        <taxon>Pezizales</taxon>
        <taxon>Tuberaceae</taxon>
        <taxon>Tuber</taxon>
    </lineage>
</organism>
<sequence length="485" mass="52460">MFKVKILLWVLIVFRQAFAVPGDPAMDHICVTNGASLAYPSPSIVGGYTYQLLTNQLRHPRNLVFDPNGNLLVSGDPDGIFVLRVRSGEGGCVIYDGKTLLGDTSGLKLNHGLALSKDGGTLFASSADIVYSWKYNPRTLSIDSLSRKKIVTGMDSDGHVTRTLLISRLYSDVLLVSRGSNGNLDMDAKDLPKGKSMIKAFSLSKKEEQDFATQGSLLGWGLRNSVGMGEDSRGGLWAVENSADDLIRERVDIHQNNPAEELNFLGHLNESTFDRYYDAPNYGYPYCFAAWDPKDLKSAIYDIGVGDQFALVINNSFTDLTCRDMFRSPRLSFQAHAAPLDIKFHPQTGHAWISFHGSWDRDVPAGYTVSLVEFEGGEPKEPRNSSTSLMNVMWNSNITGCPQEPVGIAFDSVGRAWVASDSTGEIYIITPPGSSLSGLPSPNGTSSRGSKSGRRSSAAAPLAHSGVSLVQIAVGVVVVCILLGG</sequence>
<keyword evidence="2" id="KW-1133">Transmembrane helix</keyword>
<keyword evidence="3" id="KW-0732">Signal</keyword>
<dbReference type="EMBL" id="NESQ01000029">
    <property type="protein sequence ID" value="PUU82357.1"/>
    <property type="molecule type" value="Genomic_DNA"/>
</dbReference>
<dbReference type="InterPro" id="IPR011042">
    <property type="entry name" value="6-blade_b-propeller_TolB-like"/>
</dbReference>
<comment type="caution">
    <text evidence="5">The sequence shown here is derived from an EMBL/GenBank/DDBJ whole genome shotgun (WGS) entry which is preliminary data.</text>
</comment>
<evidence type="ECO:0000256" key="1">
    <source>
        <dbReference type="SAM" id="MobiDB-lite"/>
    </source>
</evidence>
<name>A0A2T7A3N0_TUBBO</name>
<evidence type="ECO:0000259" key="4">
    <source>
        <dbReference type="Pfam" id="PF22807"/>
    </source>
</evidence>
<feature type="region of interest" description="Disordered" evidence="1">
    <location>
        <begin position="437"/>
        <end position="457"/>
    </location>
</feature>
<accession>A0A2T7A3N0</accession>
<evidence type="ECO:0000313" key="5">
    <source>
        <dbReference type="EMBL" id="PUU82357.1"/>
    </source>
</evidence>
<dbReference type="STRING" id="42251.A0A2T7A3N0"/>
<feature type="transmembrane region" description="Helical" evidence="2">
    <location>
        <begin position="462"/>
        <end position="484"/>
    </location>
</feature>
<feature type="domain" description="Pyrroloquinoline quinone-dependent pyranose dehydrogenase beta-propeller" evidence="4">
    <location>
        <begin position="43"/>
        <end position="430"/>
    </location>
</feature>
<feature type="chain" id="PRO_5015773485" evidence="3">
    <location>
        <begin position="20"/>
        <end position="485"/>
    </location>
</feature>
<dbReference type="Gene3D" id="2.120.10.30">
    <property type="entry name" value="TolB, C-terminal domain"/>
    <property type="match status" value="1"/>
</dbReference>
<dbReference type="AlphaFoldDB" id="A0A2T7A3N0"/>
<evidence type="ECO:0000313" key="6">
    <source>
        <dbReference type="Proteomes" id="UP000244722"/>
    </source>
</evidence>
<protein>
    <submittedName>
        <fullName evidence="5">Soluble quino protein glucose/sorbosone dehydrogenase</fullName>
    </submittedName>
</protein>
<keyword evidence="2" id="KW-0812">Transmembrane</keyword>
<dbReference type="InterPro" id="IPR011041">
    <property type="entry name" value="Quinoprot_gluc/sorb_DH_b-prop"/>
</dbReference>
<proteinExistence type="predicted"/>
<keyword evidence="2" id="KW-0472">Membrane</keyword>
<dbReference type="OrthoDB" id="507128at2759"/>